<evidence type="ECO:0000256" key="2">
    <source>
        <dbReference type="SAM" id="Phobius"/>
    </source>
</evidence>
<name>A0AAE0TU43_9PEZI</name>
<evidence type="ECO:0000313" key="4">
    <source>
        <dbReference type="Proteomes" id="UP001274830"/>
    </source>
</evidence>
<protein>
    <submittedName>
        <fullName evidence="3">Uncharacterized protein</fullName>
    </submittedName>
</protein>
<organism evidence="3 4">
    <name type="scientific">Recurvomyces mirabilis</name>
    <dbReference type="NCBI Taxonomy" id="574656"/>
    <lineage>
        <taxon>Eukaryota</taxon>
        <taxon>Fungi</taxon>
        <taxon>Dikarya</taxon>
        <taxon>Ascomycota</taxon>
        <taxon>Pezizomycotina</taxon>
        <taxon>Dothideomycetes</taxon>
        <taxon>Dothideomycetidae</taxon>
        <taxon>Mycosphaerellales</taxon>
        <taxon>Teratosphaeriaceae</taxon>
        <taxon>Recurvomyces</taxon>
    </lineage>
</organism>
<keyword evidence="2" id="KW-0812">Transmembrane</keyword>
<keyword evidence="2" id="KW-0472">Membrane</keyword>
<comment type="caution">
    <text evidence="3">The sequence shown here is derived from an EMBL/GenBank/DDBJ whole genome shotgun (WGS) entry which is preliminary data.</text>
</comment>
<accession>A0AAE0TU43</accession>
<feature type="compositionally biased region" description="Polar residues" evidence="1">
    <location>
        <begin position="103"/>
        <end position="114"/>
    </location>
</feature>
<reference evidence="3" key="1">
    <citation type="submission" date="2023-07" db="EMBL/GenBank/DDBJ databases">
        <title>Black Yeasts Isolated from many extreme environments.</title>
        <authorList>
            <person name="Coleine C."/>
            <person name="Stajich J.E."/>
            <person name="Selbmann L."/>
        </authorList>
    </citation>
    <scope>NUCLEOTIDE SEQUENCE</scope>
    <source>
        <strain evidence="3">CCFEE 5485</strain>
    </source>
</reference>
<dbReference type="Proteomes" id="UP001274830">
    <property type="component" value="Unassembled WGS sequence"/>
</dbReference>
<dbReference type="AlphaFoldDB" id="A0AAE0TU43"/>
<evidence type="ECO:0000256" key="1">
    <source>
        <dbReference type="SAM" id="MobiDB-lite"/>
    </source>
</evidence>
<keyword evidence="4" id="KW-1185">Reference proteome</keyword>
<feature type="region of interest" description="Disordered" evidence="1">
    <location>
        <begin position="101"/>
        <end position="122"/>
    </location>
</feature>
<feature type="transmembrane region" description="Helical" evidence="2">
    <location>
        <begin position="12"/>
        <end position="28"/>
    </location>
</feature>
<dbReference type="EMBL" id="JAUTXT010000033">
    <property type="protein sequence ID" value="KAK3672440.1"/>
    <property type="molecule type" value="Genomic_DNA"/>
</dbReference>
<keyword evidence="2" id="KW-1133">Transmembrane helix</keyword>
<evidence type="ECO:0000313" key="3">
    <source>
        <dbReference type="EMBL" id="KAK3672440.1"/>
    </source>
</evidence>
<sequence>MAFEFDSTLQWARTYLPPITVTVFYFLYVNREQIATHHALEAGETLCCIFAAVKLLLGWTPNFGGVLDFLFISIFLSIHILQQYGRCGVAAQSSGIVSKRKTLTSSRRLPTSPTYREDDPSAPRCAANCEGIGAVSYQ</sequence>
<gene>
    <name evidence="3" type="ORF">LTR78_007747</name>
</gene>
<proteinExistence type="predicted"/>
<feature type="transmembrane region" description="Helical" evidence="2">
    <location>
        <begin position="63"/>
        <end position="81"/>
    </location>
</feature>